<feature type="compositionally biased region" description="Basic and acidic residues" evidence="2">
    <location>
        <begin position="677"/>
        <end position="696"/>
    </location>
</feature>
<proteinExistence type="predicted"/>
<dbReference type="Proteomes" id="UP001470230">
    <property type="component" value="Unassembled WGS sequence"/>
</dbReference>
<organism evidence="3 4">
    <name type="scientific">Tritrichomonas musculus</name>
    <dbReference type="NCBI Taxonomy" id="1915356"/>
    <lineage>
        <taxon>Eukaryota</taxon>
        <taxon>Metamonada</taxon>
        <taxon>Parabasalia</taxon>
        <taxon>Tritrichomonadida</taxon>
        <taxon>Tritrichomonadidae</taxon>
        <taxon>Tritrichomonas</taxon>
    </lineage>
</organism>
<feature type="coiled-coil region" evidence="1">
    <location>
        <begin position="185"/>
        <end position="286"/>
    </location>
</feature>
<keyword evidence="1" id="KW-0175">Coiled coil</keyword>
<reference evidence="3 4" key="1">
    <citation type="submission" date="2024-04" db="EMBL/GenBank/DDBJ databases">
        <title>Tritrichomonas musculus Genome.</title>
        <authorList>
            <person name="Alves-Ferreira E."/>
            <person name="Grigg M."/>
            <person name="Lorenzi H."/>
            <person name="Galac M."/>
        </authorList>
    </citation>
    <scope>NUCLEOTIDE SEQUENCE [LARGE SCALE GENOMIC DNA]</scope>
    <source>
        <strain evidence="3 4">EAF2021</strain>
    </source>
</reference>
<keyword evidence="4" id="KW-1185">Reference proteome</keyword>
<comment type="caution">
    <text evidence="3">The sequence shown here is derived from an EMBL/GenBank/DDBJ whole genome shotgun (WGS) entry which is preliminary data.</text>
</comment>
<gene>
    <name evidence="3" type="ORF">M9Y10_041652</name>
</gene>
<accession>A0ABR2K501</accession>
<feature type="compositionally biased region" description="Basic and acidic residues" evidence="2">
    <location>
        <begin position="630"/>
        <end position="641"/>
    </location>
</feature>
<name>A0ABR2K501_9EUKA</name>
<evidence type="ECO:0000256" key="1">
    <source>
        <dbReference type="SAM" id="Coils"/>
    </source>
</evidence>
<evidence type="ECO:0000313" key="3">
    <source>
        <dbReference type="EMBL" id="KAK8886192.1"/>
    </source>
</evidence>
<feature type="region of interest" description="Disordered" evidence="2">
    <location>
        <begin position="589"/>
        <end position="641"/>
    </location>
</feature>
<evidence type="ECO:0000313" key="4">
    <source>
        <dbReference type="Proteomes" id="UP001470230"/>
    </source>
</evidence>
<protein>
    <submittedName>
        <fullName evidence="3">Uncharacterized protein</fullName>
    </submittedName>
</protein>
<dbReference type="EMBL" id="JAPFFF010000007">
    <property type="protein sequence ID" value="KAK8886192.1"/>
    <property type="molecule type" value="Genomic_DNA"/>
</dbReference>
<feature type="compositionally biased region" description="Basic and acidic residues" evidence="2">
    <location>
        <begin position="600"/>
        <end position="617"/>
    </location>
</feature>
<evidence type="ECO:0000256" key="2">
    <source>
        <dbReference type="SAM" id="MobiDB-lite"/>
    </source>
</evidence>
<feature type="region of interest" description="Disordered" evidence="2">
    <location>
        <begin position="674"/>
        <end position="702"/>
    </location>
</feature>
<sequence>MLRDGKQIDPPDFYAHIISRANQSIYSIENEPIPEEINYSNTIIEKRGEMLETIELSSHRTDKQLEEVNKVRKWLYDLDSDQQLFNDIIFETNLPSNSNYSVVDRLISEEKKAKSNQKMSLKKRISIEKSIEKEKENLRKASYTKSMITFSKDLIILQKEIHEAMKPENILKNESITSIRFENMKQQLEKELEGRKETVKRLKKELKGATKLFNNNVEYHTKLEEELTKLENYLKIYQSKSSIEIIEKAKKHRFIESQWKQKRKELETQIKEIEAEINKYKNIEQSNLELTNLIYGNKLEIEKLKKNFDEKVELINQEMKISAFVQSNAIQILEKEMINSLNYHRGIESKNSQTAKKMATTSFSKIFMKFSKDKKNCLNKFERTLRRNNLTYEAAVDGLNTFGDENRKALTDAMDQMINDLKTVIENSIQIFIDKFQFNDKKMKLHWKNQTDILLGRKQRLSSQIMYRETDILINQSTYNIIEGVYLDVLQSFSIEESKRKSEKCQKIKDEIQSINNFIQKGSAMLGELSQKLQNSLKNKTKSIKKSSSMIVSLKSFQIKNQPKKEVQVKITNPVNDEFTVPVNDEFTVPVNDTNINQNENEKLKPAPPKKEEEQKHSPRFQHNLTSFSEQKKKKDEKKSEIEGLLFSKSRKNDSKLSCSLPSVPSDLFLMKRKRGKQDSPRNIIKDNSPHFAERKPRVKRREKSRMEIEEARRASILSREPSKRTIQDIPKIPIIKNCDSSVINEIDATYSFTSDIIKKKNKETKIKLNKEISFANVNQCNQRKNENDEFYCIRNNINVTKNNITDLPFSKRITQNKDEKSEDSSSESLKIPIKIEKEVNINVSAKVFNFSEMTLNNYSFKPTINSDKKLSKKELLRKVEQIIDEDQFPSDRSNHFKISASTSSPIVPCSNKHQMKNNRSVYNRRHNFYYFYDT</sequence>